<evidence type="ECO:0000313" key="2">
    <source>
        <dbReference type="EMBL" id="KFF41349.1"/>
    </source>
</evidence>
<keyword evidence="1" id="KW-1133">Transmembrane helix</keyword>
<dbReference type="eggNOG" id="COG1266">
    <property type="taxonomic scope" value="Bacteria"/>
</dbReference>
<dbReference type="AlphaFoldDB" id="A0A086CGN5"/>
<keyword evidence="1" id="KW-0472">Membrane</keyword>
<feature type="transmembrane region" description="Helical" evidence="1">
    <location>
        <begin position="37"/>
        <end position="57"/>
    </location>
</feature>
<feature type="non-terminal residue" evidence="2">
    <location>
        <position position="58"/>
    </location>
</feature>
<keyword evidence="1" id="KW-0812">Transmembrane</keyword>
<gene>
    <name evidence="2" type="ORF">ucyna2_00771</name>
</gene>
<dbReference type="STRING" id="1527444.ucyna2_00771"/>
<accession>A0A086CGN5</accession>
<reference evidence="2 3" key="1">
    <citation type="submission" date="2014-08" db="EMBL/GenBank/DDBJ databases">
        <title>Comparative genomics reveals surprising divergence of two closely related strains of uncultivated UCYN-A cyanobacteria.</title>
        <authorList>
            <person name="Bombar D."/>
            <person name="Heller P."/>
            <person name="Sanchez-Baracaldo P."/>
            <person name="Carter B.J."/>
            <person name="Zert J.P."/>
        </authorList>
    </citation>
    <scope>NUCLEOTIDE SEQUENCE [LARGE SCALE GENOMIC DNA]</scope>
</reference>
<name>A0A086CGN5_9CHRO</name>
<dbReference type="Proteomes" id="UP000028922">
    <property type="component" value="Unassembled WGS sequence"/>
</dbReference>
<sequence>MGLLYINFIILLFFWNSKVHKVNNWWKLYGLIFTKKNVVELFNGLTVGIFFTFGLFIV</sequence>
<evidence type="ECO:0000256" key="1">
    <source>
        <dbReference type="SAM" id="Phobius"/>
    </source>
</evidence>
<comment type="caution">
    <text evidence="2">The sequence shown here is derived from an EMBL/GenBank/DDBJ whole genome shotgun (WGS) entry which is preliminary data.</text>
</comment>
<protein>
    <submittedName>
        <fullName evidence="2">Uncharacterized protein</fullName>
    </submittedName>
</protein>
<organism evidence="2 3">
    <name type="scientific">Candidatus Atelocyanobacterium thalassa isolate SIO64986</name>
    <dbReference type="NCBI Taxonomy" id="1527444"/>
    <lineage>
        <taxon>Bacteria</taxon>
        <taxon>Bacillati</taxon>
        <taxon>Cyanobacteriota</taxon>
        <taxon>Cyanophyceae</taxon>
        <taxon>Oscillatoriophycideae</taxon>
        <taxon>Chroococcales</taxon>
        <taxon>Aphanothecaceae</taxon>
        <taxon>Candidatus Atelocyanobacterium</taxon>
        <taxon>Candidatus Atelocyanobacterium thalassae</taxon>
    </lineage>
</organism>
<proteinExistence type="predicted"/>
<dbReference type="EMBL" id="JPSP01000008">
    <property type="protein sequence ID" value="KFF41349.1"/>
    <property type="molecule type" value="Genomic_DNA"/>
</dbReference>
<evidence type="ECO:0000313" key="3">
    <source>
        <dbReference type="Proteomes" id="UP000028922"/>
    </source>
</evidence>